<dbReference type="EMBL" id="OX459959">
    <property type="protein sequence ID" value="CAI9164650.1"/>
    <property type="molecule type" value="Genomic_DNA"/>
</dbReference>
<feature type="compositionally biased region" description="Pro residues" evidence="1">
    <location>
        <begin position="131"/>
        <end position="147"/>
    </location>
</feature>
<feature type="compositionally biased region" description="Low complexity" evidence="1">
    <location>
        <begin position="84"/>
        <end position="101"/>
    </location>
</feature>
<name>A0ABN8YST7_RANTA</name>
<dbReference type="Proteomes" id="UP001176941">
    <property type="component" value="Chromosome 23"/>
</dbReference>
<feature type="compositionally biased region" description="Pro residues" evidence="1">
    <location>
        <begin position="68"/>
        <end position="83"/>
    </location>
</feature>
<accession>A0ABN8YST7</accession>
<feature type="region of interest" description="Disordered" evidence="1">
    <location>
        <begin position="1"/>
        <end position="250"/>
    </location>
</feature>
<feature type="compositionally biased region" description="Low complexity" evidence="1">
    <location>
        <begin position="148"/>
        <end position="162"/>
    </location>
</feature>
<evidence type="ECO:0000313" key="2">
    <source>
        <dbReference type="EMBL" id="CAI9164650.1"/>
    </source>
</evidence>
<reference evidence="2" key="1">
    <citation type="submission" date="2023-04" db="EMBL/GenBank/DDBJ databases">
        <authorList>
            <consortium name="ELIXIR-Norway"/>
        </authorList>
    </citation>
    <scope>NUCLEOTIDE SEQUENCE [LARGE SCALE GENOMIC DNA]</scope>
</reference>
<keyword evidence="3" id="KW-1185">Reference proteome</keyword>
<feature type="compositionally biased region" description="Basic and acidic residues" evidence="1">
    <location>
        <begin position="220"/>
        <end position="230"/>
    </location>
</feature>
<proteinExistence type="predicted"/>
<organism evidence="2 3">
    <name type="scientific">Rangifer tarandus platyrhynchus</name>
    <name type="common">Svalbard reindeer</name>
    <dbReference type="NCBI Taxonomy" id="3082113"/>
    <lineage>
        <taxon>Eukaryota</taxon>
        <taxon>Metazoa</taxon>
        <taxon>Chordata</taxon>
        <taxon>Craniata</taxon>
        <taxon>Vertebrata</taxon>
        <taxon>Euteleostomi</taxon>
        <taxon>Mammalia</taxon>
        <taxon>Eutheria</taxon>
        <taxon>Laurasiatheria</taxon>
        <taxon>Artiodactyla</taxon>
        <taxon>Ruminantia</taxon>
        <taxon>Pecora</taxon>
        <taxon>Cervidae</taxon>
        <taxon>Odocoileinae</taxon>
        <taxon>Rangifer</taxon>
    </lineage>
</organism>
<sequence length="305" mass="31583">MKQGARGGPTREVGGQADRSEFWDLLSGEPTRRKPSPPSPHVGAGPTPATLPWANPRRQVRGSMRPGGPKPGAPAPLSPPPWPQRRCPAARAPRCRSAPGLWPGPPGGRRGSAPGKEGAAARAACPRPRGRPPAAPGVPAAPPPVSPRPAGRGAGASPAVGRRAGGGGWGRAPPLSFSVPAGRALGSPGRRCPLVSHFGREREDSQALAGRRFLPGHSPVDGDPHPESARPGDLGPTCPLRGTPPSARRDGLTWAGLSARSVRACPPWGRSGELCPCLLHPLMEDESPQSVLYFVYACSHLEGRS</sequence>
<evidence type="ECO:0000313" key="3">
    <source>
        <dbReference type="Proteomes" id="UP001176941"/>
    </source>
</evidence>
<gene>
    <name evidence="2" type="ORF">MRATA1EN1_LOCUS13612</name>
</gene>
<evidence type="ECO:0000256" key="1">
    <source>
        <dbReference type="SAM" id="MobiDB-lite"/>
    </source>
</evidence>
<protein>
    <submittedName>
        <fullName evidence="2">Uncharacterized protein</fullName>
    </submittedName>
</protein>
<feature type="compositionally biased region" description="Low complexity" evidence="1">
    <location>
        <begin position="111"/>
        <end position="127"/>
    </location>
</feature>